<dbReference type="CDD" id="cd04301">
    <property type="entry name" value="NAT_SF"/>
    <property type="match status" value="1"/>
</dbReference>
<dbReference type="InterPro" id="IPR000182">
    <property type="entry name" value="GNAT_dom"/>
</dbReference>
<gene>
    <name evidence="4" type="ORF">DCO56_12230</name>
</gene>
<dbReference type="PROSITE" id="PS51186">
    <property type="entry name" value="GNAT"/>
    <property type="match status" value="1"/>
</dbReference>
<evidence type="ECO:0000259" key="3">
    <source>
        <dbReference type="PROSITE" id="PS51186"/>
    </source>
</evidence>
<feature type="domain" description="N-acetyltransferase" evidence="3">
    <location>
        <begin position="1"/>
        <end position="144"/>
    </location>
</feature>
<evidence type="ECO:0000256" key="1">
    <source>
        <dbReference type="ARBA" id="ARBA00022679"/>
    </source>
</evidence>
<dbReference type="Gene3D" id="3.40.630.30">
    <property type="match status" value="1"/>
</dbReference>
<dbReference type="OrthoDB" id="7356080at2"/>
<comment type="caution">
    <text evidence="4">The sequence shown here is derived from an EMBL/GenBank/DDBJ whole genome shotgun (WGS) entry which is preliminary data.</text>
</comment>
<dbReference type="Pfam" id="PF00583">
    <property type="entry name" value="Acetyltransf_1"/>
    <property type="match status" value="1"/>
</dbReference>
<keyword evidence="5" id="KW-1185">Reference proteome</keyword>
<dbReference type="EMBL" id="QCXX01000003">
    <property type="protein sequence ID" value="PUV24604.1"/>
    <property type="molecule type" value="Genomic_DNA"/>
</dbReference>
<sequence>MNLREAKVEDIPQIQVVRNAVKENTLSDPSLVTNQDCEDFITKRGKGWVFEIDNSIIGFSIVDLIDNNIWALFVHPDYEKNGIGKQLHDIMIDWYFSKTKETIWLGTAPGTRAEAFYRKAGWTEIGIHGMGEIKFEMLFEKWLAIRV</sequence>
<evidence type="ECO:0000313" key="4">
    <source>
        <dbReference type="EMBL" id="PUV24604.1"/>
    </source>
</evidence>
<dbReference type="AlphaFoldDB" id="A0A363NUY5"/>
<proteinExistence type="predicted"/>
<keyword evidence="2" id="KW-0012">Acyltransferase</keyword>
<dbReference type="InterPro" id="IPR050832">
    <property type="entry name" value="Bact_Acetyltransf"/>
</dbReference>
<dbReference type="Proteomes" id="UP000250831">
    <property type="component" value="Unassembled WGS sequence"/>
</dbReference>
<accession>A0A363NUY5</accession>
<protein>
    <submittedName>
        <fullName evidence="4">GNAT family N-acetyltransferase</fullName>
    </submittedName>
</protein>
<reference evidence="4 5" key="1">
    <citation type="submission" date="2018-04" db="EMBL/GenBank/DDBJ databases">
        <title>Sphingobacterium sp. M46 Genome.</title>
        <authorList>
            <person name="Cheng J."/>
            <person name="Li Y."/>
        </authorList>
    </citation>
    <scope>NUCLEOTIDE SEQUENCE [LARGE SCALE GENOMIC DNA]</scope>
    <source>
        <strain evidence="4 5">M46</strain>
    </source>
</reference>
<dbReference type="RefSeq" id="WP_108634532.1">
    <property type="nucleotide sequence ID" value="NZ_QCXX01000003.1"/>
</dbReference>
<organism evidence="4 5">
    <name type="scientific">Sphingobacterium athyrii</name>
    <dbReference type="NCBI Taxonomy" id="2152717"/>
    <lineage>
        <taxon>Bacteria</taxon>
        <taxon>Pseudomonadati</taxon>
        <taxon>Bacteroidota</taxon>
        <taxon>Sphingobacteriia</taxon>
        <taxon>Sphingobacteriales</taxon>
        <taxon>Sphingobacteriaceae</taxon>
        <taxon>Sphingobacterium</taxon>
    </lineage>
</organism>
<dbReference type="SUPFAM" id="SSF55729">
    <property type="entry name" value="Acyl-CoA N-acyltransferases (Nat)"/>
    <property type="match status" value="1"/>
</dbReference>
<dbReference type="GO" id="GO:0016747">
    <property type="term" value="F:acyltransferase activity, transferring groups other than amino-acyl groups"/>
    <property type="evidence" value="ECO:0007669"/>
    <property type="project" value="InterPro"/>
</dbReference>
<name>A0A363NUY5_9SPHI</name>
<evidence type="ECO:0000313" key="5">
    <source>
        <dbReference type="Proteomes" id="UP000250831"/>
    </source>
</evidence>
<evidence type="ECO:0000256" key="2">
    <source>
        <dbReference type="ARBA" id="ARBA00023315"/>
    </source>
</evidence>
<dbReference type="PANTHER" id="PTHR43877:SF1">
    <property type="entry name" value="ACETYLTRANSFERASE"/>
    <property type="match status" value="1"/>
</dbReference>
<dbReference type="InterPro" id="IPR016181">
    <property type="entry name" value="Acyl_CoA_acyltransferase"/>
</dbReference>
<keyword evidence="1 4" id="KW-0808">Transferase</keyword>
<dbReference type="PANTHER" id="PTHR43877">
    <property type="entry name" value="AMINOALKYLPHOSPHONATE N-ACETYLTRANSFERASE-RELATED-RELATED"/>
    <property type="match status" value="1"/>
</dbReference>